<gene>
    <name evidence="3" type="ORF">SAMN05660293_00359</name>
</gene>
<dbReference type="STRING" id="651661.SAMN05660293_00359"/>
<keyword evidence="4" id="KW-1185">Reference proteome</keyword>
<dbReference type="Pfam" id="PF07883">
    <property type="entry name" value="Cupin_2"/>
    <property type="match status" value="1"/>
</dbReference>
<protein>
    <submittedName>
        <fullName evidence="3">Cupin domain protein</fullName>
    </submittedName>
</protein>
<feature type="domain" description="Cupin type-2" evidence="2">
    <location>
        <begin position="61"/>
        <end position="125"/>
    </location>
</feature>
<dbReference type="Proteomes" id="UP000190897">
    <property type="component" value="Unassembled WGS sequence"/>
</dbReference>
<feature type="chain" id="PRO_5012504625" evidence="1">
    <location>
        <begin position="22"/>
        <end position="153"/>
    </location>
</feature>
<feature type="signal peptide" evidence="1">
    <location>
        <begin position="1"/>
        <end position="21"/>
    </location>
</feature>
<name>A0A1T5BIG2_9BACT</name>
<proteinExistence type="predicted"/>
<organism evidence="3 4">
    <name type="scientific">Dyadobacter psychrophilus</name>
    <dbReference type="NCBI Taxonomy" id="651661"/>
    <lineage>
        <taxon>Bacteria</taxon>
        <taxon>Pseudomonadati</taxon>
        <taxon>Bacteroidota</taxon>
        <taxon>Cytophagia</taxon>
        <taxon>Cytophagales</taxon>
        <taxon>Spirosomataceae</taxon>
        <taxon>Dyadobacter</taxon>
    </lineage>
</organism>
<reference evidence="4" key="1">
    <citation type="submission" date="2017-02" db="EMBL/GenBank/DDBJ databases">
        <authorList>
            <person name="Varghese N."/>
            <person name="Submissions S."/>
        </authorList>
    </citation>
    <scope>NUCLEOTIDE SEQUENCE [LARGE SCALE GENOMIC DNA]</scope>
    <source>
        <strain evidence="4">DSM 22270</strain>
    </source>
</reference>
<dbReference type="InterPro" id="IPR011051">
    <property type="entry name" value="RmlC_Cupin_sf"/>
</dbReference>
<dbReference type="PANTHER" id="PTHR43698:SF1">
    <property type="entry name" value="BLL4564 PROTEIN"/>
    <property type="match status" value="1"/>
</dbReference>
<evidence type="ECO:0000259" key="2">
    <source>
        <dbReference type="Pfam" id="PF07883"/>
    </source>
</evidence>
<accession>A0A1T5BIG2</accession>
<evidence type="ECO:0000256" key="1">
    <source>
        <dbReference type="SAM" id="SignalP"/>
    </source>
</evidence>
<dbReference type="InterPro" id="IPR014710">
    <property type="entry name" value="RmlC-like_jellyroll"/>
</dbReference>
<dbReference type="AlphaFoldDB" id="A0A1T5BIG2"/>
<dbReference type="CDD" id="cd02233">
    <property type="entry name" value="cupin_HNL-like"/>
    <property type="match status" value="1"/>
</dbReference>
<sequence>MIMKKHILTLVLSSFFYLNSAAQSDIFPKGDPAPAENFTGRVWLKVLVANDSIFTSMMGNVTFEAGARSNWHAHPAGQVLLVTDGVGYYQEKGKQLQVISKGDVVKCLPNIDHWHGASADKPMSHISLNTNTEKGIVIWKEAVTDQEYQSLRK</sequence>
<dbReference type="Gene3D" id="2.60.120.10">
    <property type="entry name" value="Jelly Rolls"/>
    <property type="match status" value="1"/>
</dbReference>
<dbReference type="PANTHER" id="PTHR43698">
    <property type="entry name" value="RIBD C-TERMINAL DOMAIN CONTAINING PROTEIN"/>
    <property type="match status" value="1"/>
</dbReference>
<dbReference type="EMBL" id="FUZA01000001">
    <property type="protein sequence ID" value="SKB46790.1"/>
    <property type="molecule type" value="Genomic_DNA"/>
</dbReference>
<dbReference type="SUPFAM" id="SSF51182">
    <property type="entry name" value="RmlC-like cupins"/>
    <property type="match status" value="1"/>
</dbReference>
<dbReference type="InterPro" id="IPR013096">
    <property type="entry name" value="Cupin_2"/>
</dbReference>
<evidence type="ECO:0000313" key="4">
    <source>
        <dbReference type="Proteomes" id="UP000190897"/>
    </source>
</evidence>
<keyword evidence="1" id="KW-0732">Signal</keyword>
<dbReference type="InterPro" id="IPR047263">
    <property type="entry name" value="HNL-like_cupin"/>
</dbReference>
<evidence type="ECO:0000313" key="3">
    <source>
        <dbReference type="EMBL" id="SKB46790.1"/>
    </source>
</evidence>